<dbReference type="PANTHER" id="PTHR32089">
    <property type="entry name" value="METHYL-ACCEPTING CHEMOTAXIS PROTEIN MCPB"/>
    <property type="match status" value="1"/>
</dbReference>
<dbReference type="PROSITE" id="PS50111">
    <property type="entry name" value="CHEMOTAXIS_TRANSDUC_2"/>
    <property type="match status" value="1"/>
</dbReference>
<dbReference type="RefSeq" id="WP_162848821.1">
    <property type="nucleotide sequence ID" value="NZ_BMLU01000006.1"/>
</dbReference>
<evidence type="ECO:0000256" key="5">
    <source>
        <dbReference type="PROSITE-ProRule" id="PRU00284"/>
    </source>
</evidence>
<organism evidence="9 10">
    <name type="scientific">Stakelama pacifica</name>
    <dbReference type="NCBI Taxonomy" id="517720"/>
    <lineage>
        <taxon>Bacteria</taxon>
        <taxon>Pseudomonadati</taxon>
        <taxon>Pseudomonadota</taxon>
        <taxon>Alphaproteobacteria</taxon>
        <taxon>Sphingomonadales</taxon>
        <taxon>Sphingomonadaceae</taxon>
        <taxon>Stakelama</taxon>
    </lineage>
</organism>
<keyword evidence="3 5" id="KW-0807">Transducer</keyword>
<dbReference type="EMBL" id="SNWD01000006">
    <property type="protein sequence ID" value="TDN82235.1"/>
    <property type="molecule type" value="Genomic_DNA"/>
</dbReference>
<dbReference type="InterPro" id="IPR004089">
    <property type="entry name" value="MCPsignal_dom"/>
</dbReference>
<keyword evidence="10" id="KW-1185">Reference proteome</keyword>
<evidence type="ECO:0000256" key="2">
    <source>
        <dbReference type="ARBA" id="ARBA00022519"/>
    </source>
</evidence>
<dbReference type="Pfam" id="PF00015">
    <property type="entry name" value="MCPsignal"/>
    <property type="match status" value="1"/>
</dbReference>
<comment type="caution">
    <text evidence="9">The sequence shown here is derived from an EMBL/GenBank/DDBJ whole genome shotgun (WGS) entry which is preliminary data.</text>
</comment>
<evidence type="ECO:0000313" key="10">
    <source>
        <dbReference type="Proteomes" id="UP000295493"/>
    </source>
</evidence>
<dbReference type="Gene3D" id="1.10.287.950">
    <property type="entry name" value="Methyl-accepting chemotaxis protein"/>
    <property type="match status" value="1"/>
</dbReference>
<gene>
    <name evidence="9" type="ORF">EV664_10641</name>
</gene>
<evidence type="ECO:0000256" key="6">
    <source>
        <dbReference type="SAM" id="MobiDB-lite"/>
    </source>
</evidence>
<dbReference type="SUPFAM" id="SSF58104">
    <property type="entry name" value="Methyl-accepting chemotaxis protein (MCP) signaling domain"/>
    <property type="match status" value="1"/>
</dbReference>
<feature type="domain" description="Methyl-accepting transducer" evidence="7">
    <location>
        <begin position="212"/>
        <end position="452"/>
    </location>
</feature>
<dbReference type="AlphaFoldDB" id="A0A4R6FNI7"/>
<protein>
    <submittedName>
        <fullName evidence="9">Methyl-accepting chemotaxis protein (MCP) signaling protein</fullName>
    </submittedName>
</protein>
<dbReference type="PROSITE" id="PS50192">
    <property type="entry name" value="T_SNARE"/>
    <property type="match status" value="1"/>
</dbReference>
<evidence type="ECO:0000259" key="7">
    <source>
        <dbReference type="PROSITE" id="PS50111"/>
    </source>
</evidence>
<dbReference type="Proteomes" id="UP000295493">
    <property type="component" value="Unassembled WGS sequence"/>
</dbReference>
<keyword evidence="2" id="KW-0472">Membrane</keyword>
<evidence type="ECO:0000256" key="1">
    <source>
        <dbReference type="ARBA" id="ARBA00004429"/>
    </source>
</evidence>
<comment type="subcellular location">
    <subcellularLocation>
        <location evidence="1">Cell inner membrane</location>
        <topology evidence="1">Multi-pass membrane protein</topology>
    </subcellularLocation>
</comment>
<evidence type="ECO:0000313" key="9">
    <source>
        <dbReference type="EMBL" id="TDN82235.1"/>
    </source>
</evidence>
<feature type="compositionally biased region" description="Basic and acidic residues" evidence="6">
    <location>
        <begin position="9"/>
        <end position="20"/>
    </location>
</feature>
<evidence type="ECO:0000256" key="3">
    <source>
        <dbReference type="ARBA" id="ARBA00023224"/>
    </source>
</evidence>
<evidence type="ECO:0000256" key="4">
    <source>
        <dbReference type="ARBA" id="ARBA00029447"/>
    </source>
</evidence>
<proteinExistence type="inferred from homology"/>
<feature type="region of interest" description="Disordered" evidence="6">
    <location>
        <begin position="1"/>
        <end position="20"/>
    </location>
</feature>
<dbReference type="GO" id="GO:0005886">
    <property type="term" value="C:plasma membrane"/>
    <property type="evidence" value="ECO:0007669"/>
    <property type="project" value="UniProtKB-SubCell"/>
</dbReference>
<feature type="domain" description="T-SNARE coiled-coil homology" evidence="8">
    <location>
        <begin position="364"/>
        <end position="426"/>
    </location>
</feature>
<sequence length="467" mass="50354">MDTSSETRASSETRERAELQKSRDAAIDVLIGSLPEYDRDGAVSAVCAEISELSDADFEAVADIILRSLWGYISSDGQFGAVGSPAYQRQIAESRDYLRLKYRKPLSREWLRAALRNIGLSLKFRVPLHAFIAAIALGHSHLMELLYRRTEGDAARATKLCDVVQRLAMAESAVMVEHSIHERDYIARKEQEDRSRTFREDIGSTLDLTAGLGNRIRAQSKTASESVDGMLEKASEVAIAADQSAIAMRDAAGTAAGLIRAIDDARNEVEDASGIATQASKEADLAAERSEMLNEHAKSIESILAFIREIAGQTNLLALNATIEAARAGDAGRGFAVVAQEVKSLASQTARATDEIAAKVAAIQEDIRETVRINASVSSTVGTLRDRATQIRSAMENQSHIVTSITASVDETALSADAMSNTIAAIRRDIESVTGEVTALSRETAQVDEQLARLKDAADRFSRSGAG</sequence>
<dbReference type="GO" id="GO:0007165">
    <property type="term" value="P:signal transduction"/>
    <property type="evidence" value="ECO:0007669"/>
    <property type="project" value="UniProtKB-KW"/>
</dbReference>
<dbReference type="SMART" id="SM00283">
    <property type="entry name" value="MA"/>
    <property type="match status" value="1"/>
</dbReference>
<dbReference type="InterPro" id="IPR000727">
    <property type="entry name" value="T_SNARE_dom"/>
</dbReference>
<dbReference type="PANTHER" id="PTHR32089:SF112">
    <property type="entry name" value="LYSOZYME-LIKE PROTEIN-RELATED"/>
    <property type="match status" value="1"/>
</dbReference>
<accession>A0A4R6FNI7</accession>
<reference evidence="9 10" key="1">
    <citation type="submission" date="2019-03" db="EMBL/GenBank/DDBJ databases">
        <title>Genomic Encyclopedia of Type Strains, Phase IV (KMG-IV): sequencing the most valuable type-strain genomes for metagenomic binning, comparative biology and taxonomic classification.</title>
        <authorList>
            <person name="Goeker M."/>
        </authorList>
    </citation>
    <scope>NUCLEOTIDE SEQUENCE [LARGE SCALE GENOMIC DNA]</scope>
    <source>
        <strain evidence="9 10">DSM 25059</strain>
    </source>
</reference>
<evidence type="ECO:0000259" key="8">
    <source>
        <dbReference type="PROSITE" id="PS50192"/>
    </source>
</evidence>
<comment type="similarity">
    <text evidence="4">Belongs to the methyl-accepting chemotaxis (MCP) protein family.</text>
</comment>
<keyword evidence="2" id="KW-1003">Cell membrane</keyword>
<name>A0A4R6FNI7_9SPHN</name>
<keyword evidence="2" id="KW-0997">Cell inner membrane</keyword>